<reference evidence="1" key="1">
    <citation type="journal article" date="2014" name="Front. Microbiol.">
        <title>High frequency of phylogenetically diverse reductive dehalogenase-homologous genes in deep subseafloor sedimentary metagenomes.</title>
        <authorList>
            <person name="Kawai M."/>
            <person name="Futagami T."/>
            <person name="Toyoda A."/>
            <person name="Takaki Y."/>
            <person name="Nishi S."/>
            <person name="Hori S."/>
            <person name="Arai W."/>
            <person name="Tsubouchi T."/>
            <person name="Morono Y."/>
            <person name="Uchiyama I."/>
            <person name="Ito T."/>
            <person name="Fujiyama A."/>
            <person name="Inagaki F."/>
            <person name="Takami H."/>
        </authorList>
    </citation>
    <scope>NUCLEOTIDE SEQUENCE</scope>
    <source>
        <strain evidence="1">Expedition CK06-06</strain>
    </source>
</reference>
<sequence length="44" mass="4870">AKLAIINIQETDMDASADVVIHDKIGDFLPLIVNLVKDEIEEGY</sequence>
<dbReference type="AlphaFoldDB" id="X0TW66"/>
<proteinExistence type="predicted"/>
<dbReference type="SUPFAM" id="SSF52467">
    <property type="entry name" value="DHS-like NAD/FAD-binding domain"/>
    <property type="match status" value="1"/>
</dbReference>
<comment type="caution">
    <text evidence="1">The sequence shown here is derived from an EMBL/GenBank/DDBJ whole genome shotgun (WGS) entry which is preliminary data.</text>
</comment>
<feature type="non-terminal residue" evidence="1">
    <location>
        <position position="1"/>
    </location>
</feature>
<gene>
    <name evidence="1" type="ORF">S01H1_24734</name>
</gene>
<accession>X0TW66</accession>
<evidence type="ECO:0008006" key="2">
    <source>
        <dbReference type="Google" id="ProtNLM"/>
    </source>
</evidence>
<dbReference type="InterPro" id="IPR029035">
    <property type="entry name" value="DHS-like_NAD/FAD-binding_dom"/>
</dbReference>
<evidence type="ECO:0000313" key="1">
    <source>
        <dbReference type="EMBL" id="GAF97838.1"/>
    </source>
</evidence>
<name>X0TW66_9ZZZZ</name>
<dbReference type="Gene3D" id="3.40.50.1220">
    <property type="entry name" value="TPP-binding domain"/>
    <property type="match status" value="1"/>
</dbReference>
<organism evidence="1">
    <name type="scientific">marine sediment metagenome</name>
    <dbReference type="NCBI Taxonomy" id="412755"/>
    <lineage>
        <taxon>unclassified sequences</taxon>
        <taxon>metagenomes</taxon>
        <taxon>ecological metagenomes</taxon>
    </lineage>
</organism>
<protein>
    <recommendedName>
        <fullName evidence="2">NAD-dependent protein deacylase</fullName>
    </recommendedName>
</protein>
<dbReference type="EMBL" id="BARS01014890">
    <property type="protein sequence ID" value="GAF97838.1"/>
    <property type="molecule type" value="Genomic_DNA"/>
</dbReference>